<dbReference type="AlphaFoldDB" id="A0A835YQN8"/>
<evidence type="ECO:0000313" key="13">
    <source>
        <dbReference type="Proteomes" id="UP000664859"/>
    </source>
</evidence>
<evidence type="ECO:0000256" key="3">
    <source>
        <dbReference type="ARBA" id="ARBA00007460"/>
    </source>
</evidence>
<feature type="region of interest" description="Disordered" evidence="10">
    <location>
        <begin position="206"/>
        <end position="274"/>
    </location>
</feature>
<evidence type="ECO:0000256" key="9">
    <source>
        <dbReference type="ARBA" id="ARBA00031593"/>
    </source>
</evidence>
<feature type="compositionally biased region" description="Basic and acidic residues" evidence="10">
    <location>
        <begin position="210"/>
        <end position="229"/>
    </location>
</feature>
<dbReference type="GO" id="GO:0005930">
    <property type="term" value="C:axoneme"/>
    <property type="evidence" value="ECO:0007669"/>
    <property type="project" value="TreeGrafter"/>
</dbReference>
<dbReference type="Proteomes" id="UP000664859">
    <property type="component" value="Unassembled WGS sequence"/>
</dbReference>
<keyword evidence="5" id="KW-0963">Cytoplasm</keyword>
<keyword evidence="6" id="KW-0175">Coiled coil</keyword>
<feature type="compositionally biased region" description="Polar residues" evidence="10">
    <location>
        <begin position="358"/>
        <end position="367"/>
    </location>
</feature>
<comment type="similarity">
    <text evidence="3">Belongs to the CFAP36 family.</text>
</comment>
<reference evidence="12" key="1">
    <citation type="submission" date="2021-02" db="EMBL/GenBank/DDBJ databases">
        <title>First Annotated Genome of the Yellow-green Alga Tribonema minus.</title>
        <authorList>
            <person name="Mahan K.M."/>
        </authorList>
    </citation>
    <scope>NUCLEOTIDE SEQUENCE</scope>
    <source>
        <strain evidence="12">UTEX B ZZ1240</strain>
    </source>
</reference>
<evidence type="ECO:0000256" key="10">
    <source>
        <dbReference type="SAM" id="MobiDB-lite"/>
    </source>
</evidence>
<dbReference type="OrthoDB" id="272687at2759"/>
<name>A0A835YQN8_9STRA</name>
<dbReference type="Pfam" id="PF11527">
    <property type="entry name" value="ARL2_Bind_BART"/>
    <property type="match status" value="1"/>
</dbReference>
<dbReference type="GO" id="GO:0097546">
    <property type="term" value="C:ciliary base"/>
    <property type="evidence" value="ECO:0007669"/>
    <property type="project" value="TreeGrafter"/>
</dbReference>
<gene>
    <name evidence="12" type="ORF">JKP88DRAFT_247545</name>
</gene>
<accession>A0A835YQN8</accession>
<keyword evidence="8" id="KW-0966">Cell projection</keyword>
<keyword evidence="13" id="KW-1185">Reference proteome</keyword>
<dbReference type="PANTHER" id="PTHR21532:SF0">
    <property type="entry name" value="CILIA- AND FLAGELLA-ASSOCIATED PROTEIN 36"/>
    <property type="match status" value="1"/>
</dbReference>
<evidence type="ECO:0000256" key="5">
    <source>
        <dbReference type="ARBA" id="ARBA00022490"/>
    </source>
</evidence>
<evidence type="ECO:0000256" key="6">
    <source>
        <dbReference type="ARBA" id="ARBA00023054"/>
    </source>
</evidence>
<dbReference type="Gene3D" id="1.20.1520.10">
    <property type="entry name" value="ADP-ribosylation factor-like 2-binding protein, domain"/>
    <property type="match status" value="1"/>
</dbReference>
<evidence type="ECO:0000259" key="11">
    <source>
        <dbReference type="Pfam" id="PF11527"/>
    </source>
</evidence>
<comment type="caution">
    <text evidence="12">The sequence shown here is derived from an EMBL/GenBank/DDBJ whole genome shotgun (WGS) entry which is preliminary data.</text>
</comment>
<evidence type="ECO:0000256" key="1">
    <source>
        <dbReference type="ARBA" id="ARBA00004138"/>
    </source>
</evidence>
<evidence type="ECO:0000256" key="4">
    <source>
        <dbReference type="ARBA" id="ARBA00021815"/>
    </source>
</evidence>
<feature type="compositionally biased region" description="Basic and acidic residues" evidence="10">
    <location>
        <begin position="391"/>
        <end position="412"/>
    </location>
</feature>
<comment type="subcellular location">
    <subcellularLocation>
        <location evidence="1">Cell projection</location>
        <location evidence="1">Cilium</location>
    </subcellularLocation>
    <subcellularLocation>
        <location evidence="2">Cytoplasm</location>
    </subcellularLocation>
</comment>
<dbReference type="InterPro" id="IPR023379">
    <property type="entry name" value="BART_dom"/>
</dbReference>
<evidence type="ECO:0000313" key="12">
    <source>
        <dbReference type="EMBL" id="KAG5179346.1"/>
    </source>
</evidence>
<sequence length="441" mass="49079">MDDMEQHEWLLDYLMNIVQSPTWDAVLQGFIDNECHIFSYDEENKFAYTDCHNSFRETIDTLVADTLGDAGIDVEQVVLALATTKLTTIKNSVLEHFVAFDDFVTFKKMMVKRNMELELEAMRALQQQGVPFTAPASKEQAQQKFERAVKIADEAETSDMVDSGVDDMGLKGADLDSALLTAMDKNFMELDLLHKEEEIERYMLTPPGAESKDCGPEDHDADEKADRKATSCSKHTSAHAKNDSSADAKCSSGDAKLTDGSPMQPGEGGNVRTLPALKPAQDVHQLRAQVALKRAAAQEVFRTNQACVAEQRRVHQASARLNSQDALEHAQVESSEVKARAAHLKMLRDQIKAKNQAERQQSVNAQAADTRKDACGADAKATGQPSTQLRSSDDDTVERRQLEVQRQENRKREKQLAEAIQAQQEQRARNIALSAHYFGLN</sequence>
<feature type="domain" description="BART" evidence="11">
    <location>
        <begin position="7"/>
        <end position="118"/>
    </location>
</feature>
<feature type="region of interest" description="Disordered" evidence="10">
    <location>
        <begin position="354"/>
        <end position="412"/>
    </location>
</feature>
<protein>
    <recommendedName>
        <fullName evidence="4">Cilia- and flagella-associated protein 36</fullName>
    </recommendedName>
    <alternativeName>
        <fullName evidence="9">Coiled-coil domain-containing protein 104</fullName>
    </alternativeName>
</protein>
<keyword evidence="7" id="KW-0969">Cilium</keyword>
<evidence type="ECO:0000256" key="2">
    <source>
        <dbReference type="ARBA" id="ARBA00004496"/>
    </source>
</evidence>
<evidence type="ECO:0000256" key="7">
    <source>
        <dbReference type="ARBA" id="ARBA00023069"/>
    </source>
</evidence>
<proteinExistence type="inferred from homology"/>
<dbReference type="InterPro" id="IPR038888">
    <property type="entry name" value="CFAP36"/>
</dbReference>
<dbReference type="PANTHER" id="PTHR21532">
    <property type="entry name" value="PHOSPHODIESTERASE HL"/>
    <property type="match status" value="1"/>
</dbReference>
<organism evidence="12 13">
    <name type="scientific">Tribonema minus</name>
    <dbReference type="NCBI Taxonomy" id="303371"/>
    <lineage>
        <taxon>Eukaryota</taxon>
        <taxon>Sar</taxon>
        <taxon>Stramenopiles</taxon>
        <taxon>Ochrophyta</taxon>
        <taxon>PX clade</taxon>
        <taxon>Xanthophyceae</taxon>
        <taxon>Tribonematales</taxon>
        <taxon>Tribonemataceae</taxon>
        <taxon>Tribonema</taxon>
    </lineage>
</organism>
<dbReference type="EMBL" id="JAFCMP010000479">
    <property type="protein sequence ID" value="KAG5179346.1"/>
    <property type="molecule type" value="Genomic_DNA"/>
</dbReference>
<evidence type="ECO:0000256" key="8">
    <source>
        <dbReference type="ARBA" id="ARBA00023273"/>
    </source>
</evidence>
<dbReference type="InterPro" id="IPR042541">
    <property type="entry name" value="BART_sf"/>
</dbReference>